<evidence type="ECO:0000313" key="8">
    <source>
        <dbReference type="Proteomes" id="UP001175271"/>
    </source>
</evidence>
<feature type="region of interest" description="Disordered" evidence="4">
    <location>
        <begin position="32"/>
        <end position="110"/>
    </location>
</feature>
<gene>
    <name evidence="7" type="ORF">QR680_017238</name>
</gene>
<keyword evidence="8" id="KW-1185">Reference proteome</keyword>
<dbReference type="GO" id="GO:0008270">
    <property type="term" value="F:zinc ion binding"/>
    <property type="evidence" value="ECO:0007669"/>
    <property type="project" value="UniProtKB-KW"/>
</dbReference>
<sequence>MEEHEEHDLSLRLTDLSVTCDELHDASVQEVRAEKRRHDADAVGSSPPRKITASTERVRAIEVHESSEDDGYNSEIPAEATQESADKFSSDEWNGLENDLPLEDDTSPSHIGKKVEFTVSQKGKRLANFLGYEFQRHSAINSSIYWRCNRRTDLNCPAKIVTNKDGFITKISNNVHPEHLLSSTRRIAREATTLMKQTAIQQPTMPTDQVVTMIRHDIHPAARALIGTTLALGRTVRRRRAAALDLTKLPSVKSLMELRIPRRFRCYKQNDLVRNRKLDKQFLLFDSGAAAGNQRFLIFGSDKCLDQLSTSKEIFADGTFAVVPALFKQLYTLHYRVGESRTTMPALYCLLPNKKKETYISLLGAVQRLAPSFNSSSVMVDYEFGAMSAFEEVFPQIRVSGCFFHLAQSQRKRLKDGLKLAIRNDANLDLQVRMVRAMALVPKTHVMEVWGELTAELDPRLDSMRKWFEETYVGRLPLRGANRPLFSHDKWK</sequence>
<feature type="domain" description="FLYWCH-type" evidence="5">
    <location>
        <begin position="117"/>
        <end position="176"/>
    </location>
</feature>
<organism evidence="7 8">
    <name type="scientific">Steinernema hermaphroditum</name>
    <dbReference type="NCBI Taxonomy" id="289476"/>
    <lineage>
        <taxon>Eukaryota</taxon>
        <taxon>Metazoa</taxon>
        <taxon>Ecdysozoa</taxon>
        <taxon>Nematoda</taxon>
        <taxon>Chromadorea</taxon>
        <taxon>Rhabditida</taxon>
        <taxon>Tylenchina</taxon>
        <taxon>Panagrolaimomorpha</taxon>
        <taxon>Strongyloidoidea</taxon>
        <taxon>Steinernematidae</taxon>
        <taxon>Steinernema</taxon>
    </lineage>
</organism>
<dbReference type="InterPro" id="IPR007588">
    <property type="entry name" value="Znf_FLYWCH"/>
</dbReference>
<evidence type="ECO:0000313" key="7">
    <source>
        <dbReference type="EMBL" id="KAK0404009.1"/>
    </source>
</evidence>
<feature type="compositionally biased region" description="Basic and acidic residues" evidence="4">
    <location>
        <begin position="56"/>
        <end position="66"/>
    </location>
</feature>
<feature type="domain" description="MULE transposase" evidence="6">
    <location>
        <begin position="316"/>
        <end position="408"/>
    </location>
</feature>
<dbReference type="AlphaFoldDB" id="A0AA39HEV6"/>
<evidence type="ECO:0000256" key="3">
    <source>
        <dbReference type="ARBA" id="ARBA00022833"/>
    </source>
</evidence>
<feature type="compositionally biased region" description="Basic and acidic residues" evidence="4">
    <location>
        <begin position="32"/>
        <end position="41"/>
    </location>
</feature>
<evidence type="ECO:0000256" key="2">
    <source>
        <dbReference type="ARBA" id="ARBA00022771"/>
    </source>
</evidence>
<evidence type="ECO:0000256" key="4">
    <source>
        <dbReference type="SAM" id="MobiDB-lite"/>
    </source>
</evidence>
<evidence type="ECO:0008006" key="9">
    <source>
        <dbReference type="Google" id="ProtNLM"/>
    </source>
</evidence>
<proteinExistence type="predicted"/>
<dbReference type="EMBL" id="JAUCMV010000004">
    <property type="protein sequence ID" value="KAK0404009.1"/>
    <property type="molecule type" value="Genomic_DNA"/>
</dbReference>
<reference evidence="7" key="1">
    <citation type="submission" date="2023-06" db="EMBL/GenBank/DDBJ databases">
        <title>Genomic analysis of the entomopathogenic nematode Steinernema hermaphroditum.</title>
        <authorList>
            <person name="Schwarz E.M."/>
            <person name="Heppert J.K."/>
            <person name="Baniya A."/>
            <person name="Schwartz H.T."/>
            <person name="Tan C.-H."/>
            <person name="Antoshechkin I."/>
            <person name="Sternberg P.W."/>
            <person name="Goodrich-Blair H."/>
            <person name="Dillman A.R."/>
        </authorList>
    </citation>
    <scope>NUCLEOTIDE SEQUENCE</scope>
    <source>
        <strain evidence="7">PS9179</strain>
        <tissue evidence="7">Whole animal</tissue>
    </source>
</reference>
<evidence type="ECO:0000259" key="6">
    <source>
        <dbReference type="Pfam" id="PF10551"/>
    </source>
</evidence>
<dbReference type="Pfam" id="PF04500">
    <property type="entry name" value="FLYWCH"/>
    <property type="match status" value="1"/>
</dbReference>
<keyword evidence="3" id="KW-0862">Zinc</keyword>
<dbReference type="Pfam" id="PF10551">
    <property type="entry name" value="MULE"/>
    <property type="match status" value="1"/>
</dbReference>
<keyword evidence="1" id="KW-0479">Metal-binding</keyword>
<evidence type="ECO:0000256" key="1">
    <source>
        <dbReference type="ARBA" id="ARBA00022723"/>
    </source>
</evidence>
<name>A0AA39HEV6_9BILA</name>
<keyword evidence="2" id="KW-0863">Zinc-finger</keyword>
<dbReference type="Gene3D" id="2.20.25.240">
    <property type="match status" value="1"/>
</dbReference>
<evidence type="ECO:0000259" key="5">
    <source>
        <dbReference type="Pfam" id="PF04500"/>
    </source>
</evidence>
<dbReference type="InterPro" id="IPR018289">
    <property type="entry name" value="MULE_transposase_dom"/>
</dbReference>
<dbReference type="Proteomes" id="UP001175271">
    <property type="component" value="Unassembled WGS sequence"/>
</dbReference>
<accession>A0AA39HEV6</accession>
<comment type="caution">
    <text evidence="7">The sequence shown here is derived from an EMBL/GenBank/DDBJ whole genome shotgun (WGS) entry which is preliminary data.</text>
</comment>
<protein>
    <recommendedName>
        <fullName evidence="9">MULE transposase domain-containing protein</fullName>
    </recommendedName>
</protein>